<accession>A0A8H6MJ06</accession>
<dbReference type="Proteomes" id="UP000652219">
    <property type="component" value="Unassembled WGS sequence"/>
</dbReference>
<evidence type="ECO:0000313" key="1">
    <source>
        <dbReference type="EMBL" id="KAF6786799.1"/>
    </source>
</evidence>
<evidence type="ECO:0000313" key="2">
    <source>
        <dbReference type="Proteomes" id="UP000652219"/>
    </source>
</evidence>
<comment type="caution">
    <text evidence="1">The sequence shown here is derived from an EMBL/GenBank/DDBJ whole genome shotgun (WGS) entry which is preliminary data.</text>
</comment>
<sequence>MNSTTTCPDASSLPDFANINGIPSNISTGFVPIGRKGSQAAMSACRSPSTVSIADDCYYWCEVSTEALDGFGACLNRNGIGRGVVGTHESSAAGARTGLNAGGLAVWALLLTGALCLW</sequence>
<keyword evidence="2" id="KW-1185">Reference proteome</keyword>
<proteinExistence type="predicted"/>
<dbReference type="EMBL" id="WIGN01000627">
    <property type="protein sequence ID" value="KAF6786799.1"/>
    <property type="molecule type" value="Genomic_DNA"/>
</dbReference>
<organism evidence="1 2">
    <name type="scientific">Colletotrichum sojae</name>
    <dbReference type="NCBI Taxonomy" id="2175907"/>
    <lineage>
        <taxon>Eukaryota</taxon>
        <taxon>Fungi</taxon>
        <taxon>Dikarya</taxon>
        <taxon>Ascomycota</taxon>
        <taxon>Pezizomycotina</taxon>
        <taxon>Sordariomycetes</taxon>
        <taxon>Hypocreomycetidae</taxon>
        <taxon>Glomerellales</taxon>
        <taxon>Glomerellaceae</taxon>
        <taxon>Colletotrichum</taxon>
        <taxon>Colletotrichum orchidearum species complex</taxon>
    </lineage>
</organism>
<dbReference type="AlphaFoldDB" id="A0A8H6MJ06"/>
<reference evidence="1 2" key="1">
    <citation type="journal article" date="2020" name="Phytopathology">
        <title>Genome Sequence Resources of Colletotrichum truncatum, C. plurivorum, C. musicola, and C. sojae: Four Species Pathogenic to Soybean (Glycine max).</title>
        <authorList>
            <person name="Rogerio F."/>
            <person name="Boufleur T.R."/>
            <person name="Ciampi-Guillardi M."/>
            <person name="Sukno S.A."/>
            <person name="Thon M.R."/>
            <person name="Massola Junior N.S."/>
            <person name="Baroncelli R."/>
        </authorList>
    </citation>
    <scope>NUCLEOTIDE SEQUENCE [LARGE SCALE GENOMIC DNA]</scope>
    <source>
        <strain evidence="1 2">LFN0009</strain>
    </source>
</reference>
<gene>
    <name evidence="1" type="ORF">CSOJ01_15357</name>
</gene>
<protein>
    <submittedName>
        <fullName evidence="1">Uncharacterized protein</fullName>
    </submittedName>
</protein>
<name>A0A8H6MJ06_9PEZI</name>